<dbReference type="EMBL" id="JAFBBU010000001">
    <property type="protein sequence ID" value="MBM7470917.1"/>
    <property type="molecule type" value="Genomic_DNA"/>
</dbReference>
<evidence type="ECO:0000313" key="2">
    <source>
        <dbReference type="EMBL" id="MBM7470917.1"/>
    </source>
</evidence>
<protein>
    <recommendedName>
        <fullName evidence="4">DUF4389 domain-containing protein</fullName>
    </recommendedName>
</protein>
<name>A0ABS2L1H0_9MICO</name>
<keyword evidence="3" id="KW-1185">Reference proteome</keyword>
<dbReference type="Proteomes" id="UP000776164">
    <property type="component" value="Unassembled WGS sequence"/>
</dbReference>
<evidence type="ECO:0000256" key="1">
    <source>
        <dbReference type="SAM" id="Phobius"/>
    </source>
</evidence>
<accession>A0ABS2L1H0</accession>
<keyword evidence="1" id="KW-0812">Transmembrane</keyword>
<keyword evidence="1" id="KW-1133">Transmembrane helix</keyword>
<comment type="caution">
    <text evidence="2">The sequence shown here is derived from an EMBL/GenBank/DDBJ whole genome shotgun (WGS) entry which is preliminary data.</text>
</comment>
<gene>
    <name evidence="2" type="ORF">JOE66_000551</name>
</gene>
<keyword evidence="1" id="KW-0472">Membrane</keyword>
<reference evidence="2 3" key="1">
    <citation type="submission" date="2021-01" db="EMBL/GenBank/DDBJ databases">
        <title>Sequencing the genomes of 1000 actinobacteria strains.</title>
        <authorList>
            <person name="Klenk H.-P."/>
        </authorList>
    </citation>
    <scope>NUCLEOTIDE SEQUENCE [LARGE SCALE GENOMIC DNA]</scope>
    <source>
        <strain evidence="2 3">DSM 13057</strain>
    </source>
</reference>
<sequence>MERSRLNWVGALTLLIVRSLALWLLIPLGFIVWLFVGYSLDARGATLGHWLGWLDQNFVVFMIRCVVRPFLHGPPPRYTPWSRIEDVDHRIKLFDAY</sequence>
<evidence type="ECO:0000313" key="3">
    <source>
        <dbReference type="Proteomes" id="UP000776164"/>
    </source>
</evidence>
<feature type="transmembrane region" description="Helical" evidence="1">
    <location>
        <begin position="12"/>
        <end position="35"/>
    </location>
</feature>
<organism evidence="2 3">
    <name type="scientific">Subtercola frigoramans</name>
    <dbReference type="NCBI Taxonomy" id="120298"/>
    <lineage>
        <taxon>Bacteria</taxon>
        <taxon>Bacillati</taxon>
        <taxon>Actinomycetota</taxon>
        <taxon>Actinomycetes</taxon>
        <taxon>Micrococcales</taxon>
        <taxon>Microbacteriaceae</taxon>
        <taxon>Subtercola</taxon>
    </lineage>
</organism>
<proteinExistence type="predicted"/>
<evidence type="ECO:0008006" key="4">
    <source>
        <dbReference type="Google" id="ProtNLM"/>
    </source>
</evidence>